<accession>A0ABU6SGG9</accession>
<comment type="caution">
    <text evidence="1">The sequence shown here is derived from an EMBL/GenBank/DDBJ whole genome shotgun (WGS) entry which is preliminary data.</text>
</comment>
<sequence>MCHCSNNGDKLAPDKFSTLSALSSPDSICIGQHNHPRPQSNITKAIVPVVEEGPDKPCVANVEGEDKALNEHESVPQRMKSSHILQITNVPAADLAKSAHSKLTSAFHACGRGDYVGELGLCFQCSAIRISCYTIKLVLSLRASFLRDGKGKEHGGRDSTAVRICLSHRASDNPRRQQWLHSQRRLYDDDD</sequence>
<dbReference type="EMBL" id="JASCZI010060712">
    <property type="protein sequence ID" value="MED6135486.1"/>
    <property type="molecule type" value="Genomic_DNA"/>
</dbReference>
<evidence type="ECO:0000313" key="1">
    <source>
        <dbReference type="EMBL" id="MED6135486.1"/>
    </source>
</evidence>
<evidence type="ECO:0000313" key="2">
    <source>
        <dbReference type="Proteomes" id="UP001341840"/>
    </source>
</evidence>
<gene>
    <name evidence="1" type="ORF">PIB30_046961</name>
</gene>
<name>A0ABU6SGG9_9FABA</name>
<reference evidence="1 2" key="1">
    <citation type="journal article" date="2023" name="Plants (Basel)">
        <title>Bridging the Gap: Combining Genomics and Transcriptomics Approaches to Understand Stylosanthes scabra, an Orphan Legume from the Brazilian Caatinga.</title>
        <authorList>
            <person name="Ferreira-Neto J.R.C."/>
            <person name="da Silva M.D."/>
            <person name="Binneck E."/>
            <person name="de Melo N.F."/>
            <person name="da Silva R.H."/>
            <person name="de Melo A.L.T.M."/>
            <person name="Pandolfi V."/>
            <person name="Bustamante F.O."/>
            <person name="Brasileiro-Vidal A.C."/>
            <person name="Benko-Iseppon A.M."/>
        </authorList>
    </citation>
    <scope>NUCLEOTIDE SEQUENCE [LARGE SCALE GENOMIC DNA]</scope>
    <source>
        <tissue evidence="1">Leaves</tissue>
    </source>
</reference>
<dbReference type="Proteomes" id="UP001341840">
    <property type="component" value="Unassembled WGS sequence"/>
</dbReference>
<keyword evidence="2" id="KW-1185">Reference proteome</keyword>
<organism evidence="1 2">
    <name type="scientific">Stylosanthes scabra</name>
    <dbReference type="NCBI Taxonomy" id="79078"/>
    <lineage>
        <taxon>Eukaryota</taxon>
        <taxon>Viridiplantae</taxon>
        <taxon>Streptophyta</taxon>
        <taxon>Embryophyta</taxon>
        <taxon>Tracheophyta</taxon>
        <taxon>Spermatophyta</taxon>
        <taxon>Magnoliopsida</taxon>
        <taxon>eudicotyledons</taxon>
        <taxon>Gunneridae</taxon>
        <taxon>Pentapetalae</taxon>
        <taxon>rosids</taxon>
        <taxon>fabids</taxon>
        <taxon>Fabales</taxon>
        <taxon>Fabaceae</taxon>
        <taxon>Papilionoideae</taxon>
        <taxon>50 kb inversion clade</taxon>
        <taxon>dalbergioids sensu lato</taxon>
        <taxon>Dalbergieae</taxon>
        <taxon>Pterocarpus clade</taxon>
        <taxon>Stylosanthes</taxon>
    </lineage>
</organism>
<protein>
    <submittedName>
        <fullName evidence="1">Uncharacterized protein</fullName>
    </submittedName>
</protein>
<proteinExistence type="predicted"/>